<evidence type="ECO:0000313" key="2">
    <source>
        <dbReference type="EMBL" id="PTU19005.1"/>
    </source>
</evidence>
<dbReference type="RefSeq" id="XP_040750397.1">
    <property type="nucleotide sequence ID" value="XM_040892887.1"/>
</dbReference>
<dbReference type="VEuPathDB" id="FungiDB:P175DRAFT_0342054"/>
<name>A0A2T5LRV3_9EURO</name>
<keyword evidence="1" id="KW-0472">Membrane</keyword>
<evidence type="ECO:0000313" key="3">
    <source>
        <dbReference type="Proteomes" id="UP000244073"/>
    </source>
</evidence>
<sequence length="92" mass="10066">MFQILLGRSSQQAGALRHKLRSVRLHSSQPTTPRCIHVHANGKQKPSADGHIPLNSLRRQGAAWAAGGVGVGSTLFGVYKLFNSFRSLKYIK</sequence>
<keyword evidence="1" id="KW-0812">Transmembrane</keyword>
<feature type="transmembrane region" description="Helical" evidence="1">
    <location>
        <begin position="62"/>
        <end position="82"/>
    </location>
</feature>
<dbReference type="OrthoDB" id="4491787at2759"/>
<proteinExistence type="predicted"/>
<dbReference type="GeneID" id="63809769"/>
<protein>
    <submittedName>
        <fullName evidence="2">Uncharacterized protein</fullName>
    </submittedName>
</protein>
<keyword evidence="1" id="KW-1133">Transmembrane helix</keyword>
<organism evidence="2 3">
    <name type="scientific">Aspergillus ochraceoroseus IBT 24754</name>
    <dbReference type="NCBI Taxonomy" id="1392256"/>
    <lineage>
        <taxon>Eukaryota</taxon>
        <taxon>Fungi</taxon>
        <taxon>Dikarya</taxon>
        <taxon>Ascomycota</taxon>
        <taxon>Pezizomycotina</taxon>
        <taxon>Eurotiomycetes</taxon>
        <taxon>Eurotiomycetidae</taxon>
        <taxon>Eurotiales</taxon>
        <taxon>Aspergillaceae</taxon>
        <taxon>Aspergillus</taxon>
        <taxon>Aspergillus subgen. Nidulantes</taxon>
    </lineage>
</organism>
<dbReference type="Proteomes" id="UP000244073">
    <property type="component" value="Unassembled WGS sequence"/>
</dbReference>
<reference evidence="2 3" key="1">
    <citation type="journal article" date="2018" name="Proc. Natl. Acad. Sci. U.S.A.">
        <title>Linking secondary metabolites to gene clusters through genome sequencing of six diverse Aspergillus species.</title>
        <authorList>
            <person name="Kaerboelling I."/>
            <person name="Vesth T.C."/>
            <person name="Frisvad J.C."/>
            <person name="Nybo J.L."/>
            <person name="Theobald S."/>
            <person name="Kuo A."/>
            <person name="Bowyer P."/>
            <person name="Matsuda Y."/>
            <person name="Mondo S."/>
            <person name="Lyhne E.K."/>
            <person name="Kogle M.E."/>
            <person name="Clum A."/>
            <person name="Lipzen A."/>
            <person name="Salamov A."/>
            <person name="Ngan C.Y."/>
            <person name="Daum C."/>
            <person name="Chiniquy J."/>
            <person name="Barry K."/>
            <person name="LaButti K."/>
            <person name="Haridas S."/>
            <person name="Simmons B.A."/>
            <person name="Magnuson J.K."/>
            <person name="Mortensen U.H."/>
            <person name="Larsen T.O."/>
            <person name="Grigoriev I.V."/>
            <person name="Baker S.E."/>
            <person name="Andersen M.R."/>
        </authorList>
    </citation>
    <scope>NUCLEOTIDE SEQUENCE [LARGE SCALE GENOMIC DNA]</scope>
    <source>
        <strain evidence="2 3">IBT 24754</strain>
    </source>
</reference>
<gene>
    <name evidence="2" type="ORF">P175DRAFT_0342054</name>
</gene>
<dbReference type="AlphaFoldDB" id="A0A2T5LRV3"/>
<comment type="caution">
    <text evidence="2">The sequence shown here is derived from an EMBL/GenBank/DDBJ whole genome shotgun (WGS) entry which is preliminary data.</text>
</comment>
<dbReference type="EMBL" id="MSFN02000007">
    <property type="protein sequence ID" value="PTU19005.1"/>
    <property type="molecule type" value="Genomic_DNA"/>
</dbReference>
<accession>A0A2T5LRV3</accession>
<evidence type="ECO:0000256" key="1">
    <source>
        <dbReference type="SAM" id="Phobius"/>
    </source>
</evidence>